<keyword evidence="2" id="KW-1185">Reference proteome</keyword>
<protein>
    <submittedName>
        <fullName evidence="1">Uncharacterized protein</fullName>
    </submittedName>
</protein>
<sequence>MVANAKRKAATTNTDCDCEHDKGQLVDEVTGLEDVAAGSPSWCANEYKNDTKPRMGWSAQLL</sequence>
<accession>A0A0C3BV61</accession>
<dbReference type="EMBL" id="KN832973">
    <property type="protein sequence ID" value="KIM90438.1"/>
    <property type="molecule type" value="Genomic_DNA"/>
</dbReference>
<name>A0A0C3BV61_PILCF</name>
<dbReference type="InParanoid" id="A0A0C3BV61"/>
<dbReference type="HOGENOM" id="CLU_2904954_0_0_1"/>
<evidence type="ECO:0000313" key="1">
    <source>
        <dbReference type="EMBL" id="KIM90438.1"/>
    </source>
</evidence>
<proteinExistence type="predicted"/>
<organism evidence="1 2">
    <name type="scientific">Piloderma croceum (strain F 1598)</name>
    <dbReference type="NCBI Taxonomy" id="765440"/>
    <lineage>
        <taxon>Eukaryota</taxon>
        <taxon>Fungi</taxon>
        <taxon>Dikarya</taxon>
        <taxon>Basidiomycota</taxon>
        <taxon>Agaricomycotina</taxon>
        <taxon>Agaricomycetes</taxon>
        <taxon>Agaricomycetidae</taxon>
        <taxon>Atheliales</taxon>
        <taxon>Atheliaceae</taxon>
        <taxon>Piloderma</taxon>
    </lineage>
</organism>
<reference evidence="2" key="2">
    <citation type="submission" date="2015-01" db="EMBL/GenBank/DDBJ databases">
        <title>Evolutionary Origins and Diversification of the Mycorrhizal Mutualists.</title>
        <authorList>
            <consortium name="DOE Joint Genome Institute"/>
            <consortium name="Mycorrhizal Genomics Consortium"/>
            <person name="Kohler A."/>
            <person name="Kuo A."/>
            <person name="Nagy L.G."/>
            <person name="Floudas D."/>
            <person name="Copeland A."/>
            <person name="Barry K.W."/>
            <person name="Cichocki N."/>
            <person name="Veneault-Fourrey C."/>
            <person name="LaButti K."/>
            <person name="Lindquist E.A."/>
            <person name="Lipzen A."/>
            <person name="Lundell T."/>
            <person name="Morin E."/>
            <person name="Murat C."/>
            <person name="Riley R."/>
            <person name="Ohm R."/>
            <person name="Sun H."/>
            <person name="Tunlid A."/>
            <person name="Henrissat B."/>
            <person name="Grigoriev I.V."/>
            <person name="Hibbett D.S."/>
            <person name="Martin F."/>
        </authorList>
    </citation>
    <scope>NUCLEOTIDE SEQUENCE [LARGE SCALE GENOMIC DNA]</scope>
    <source>
        <strain evidence="2">F 1598</strain>
    </source>
</reference>
<dbReference type="Proteomes" id="UP000054166">
    <property type="component" value="Unassembled WGS sequence"/>
</dbReference>
<reference evidence="1 2" key="1">
    <citation type="submission" date="2014-04" db="EMBL/GenBank/DDBJ databases">
        <authorList>
            <consortium name="DOE Joint Genome Institute"/>
            <person name="Kuo A."/>
            <person name="Tarkka M."/>
            <person name="Buscot F."/>
            <person name="Kohler A."/>
            <person name="Nagy L.G."/>
            <person name="Floudas D."/>
            <person name="Copeland A."/>
            <person name="Barry K.W."/>
            <person name="Cichocki N."/>
            <person name="Veneault-Fourrey C."/>
            <person name="LaButti K."/>
            <person name="Lindquist E.A."/>
            <person name="Lipzen A."/>
            <person name="Lundell T."/>
            <person name="Morin E."/>
            <person name="Murat C."/>
            <person name="Sun H."/>
            <person name="Tunlid A."/>
            <person name="Henrissat B."/>
            <person name="Grigoriev I.V."/>
            <person name="Hibbett D.S."/>
            <person name="Martin F."/>
            <person name="Nordberg H.P."/>
            <person name="Cantor M.N."/>
            <person name="Hua S.X."/>
        </authorList>
    </citation>
    <scope>NUCLEOTIDE SEQUENCE [LARGE SCALE GENOMIC DNA]</scope>
    <source>
        <strain evidence="1 2">F 1598</strain>
    </source>
</reference>
<dbReference type="AlphaFoldDB" id="A0A0C3BV61"/>
<gene>
    <name evidence="1" type="ORF">PILCRDRAFT_812188</name>
</gene>
<evidence type="ECO:0000313" key="2">
    <source>
        <dbReference type="Proteomes" id="UP000054166"/>
    </source>
</evidence>